<keyword evidence="9" id="KW-1185">Reference proteome</keyword>
<keyword evidence="1" id="KW-0808">Transferase</keyword>
<evidence type="ECO:0000313" key="8">
    <source>
        <dbReference type="EMBL" id="WKA06474.1"/>
    </source>
</evidence>
<gene>
    <name evidence="8" type="ORF">VitviT2T_024371</name>
</gene>
<evidence type="ECO:0000256" key="4">
    <source>
        <dbReference type="ARBA" id="ARBA00022759"/>
    </source>
</evidence>
<evidence type="ECO:0000256" key="6">
    <source>
        <dbReference type="ARBA" id="ARBA00022918"/>
    </source>
</evidence>
<dbReference type="InterPro" id="IPR041373">
    <property type="entry name" value="RT_RNaseH"/>
</dbReference>
<evidence type="ECO:0000313" key="9">
    <source>
        <dbReference type="Proteomes" id="UP001227230"/>
    </source>
</evidence>
<dbReference type="Proteomes" id="UP001227230">
    <property type="component" value="Chromosome 16"/>
</dbReference>
<keyword evidence="2" id="KW-0548">Nucleotidyltransferase</keyword>
<reference evidence="8 9" key="1">
    <citation type="journal article" date="2023" name="Hortic Res">
        <title>The complete reference genome for grapevine (Vitis vinifera L.) genetics and breeding.</title>
        <authorList>
            <person name="Shi X."/>
            <person name="Cao S."/>
            <person name="Wang X."/>
            <person name="Huang S."/>
            <person name="Wang Y."/>
            <person name="Liu Z."/>
            <person name="Liu W."/>
            <person name="Leng X."/>
            <person name="Peng Y."/>
            <person name="Wang N."/>
            <person name="Wang Y."/>
            <person name="Ma Z."/>
            <person name="Xu X."/>
            <person name="Zhang F."/>
            <person name="Xue H."/>
            <person name="Zhong H."/>
            <person name="Wang Y."/>
            <person name="Zhang K."/>
            <person name="Velt A."/>
            <person name="Avia K."/>
            <person name="Holtgrawe D."/>
            <person name="Grimplet J."/>
            <person name="Matus J.T."/>
            <person name="Ware D."/>
            <person name="Wu X."/>
            <person name="Wang H."/>
            <person name="Liu C."/>
            <person name="Fang Y."/>
            <person name="Rustenholz C."/>
            <person name="Cheng Z."/>
            <person name="Xiao H."/>
            <person name="Zhou Y."/>
        </authorList>
    </citation>
    <scope>NUCLEOTIDE SEQUENCE [LARGE SCALE GENOMIC DNA]</scope>
    <source>
        <strain evidence="9">cv. Pinot noir / PN40024</strain>
        <tissue evidence="8">Leaf</tissue>
    </source>
</reference>
<accession>A0ABY9DHE1</accession>
<sequence length="112" mass="13031">MTTTPILAMLNFNEPFTLETDAFGEGIGVVLTQQGRPIAFMSRALGVVKRSWSTYAKEMLAILQAMHTWRLYLLGRKIFIQTDQRILKYFMEQRIRTPEQQNRVANCWVTTM</sequence>
<proteinExistence type="predicted"/>
<organism evidence="8 9">
    <name type="scientific">Vitis vinifera</name>
    <name type="common">Grape</name>
    <dbReference type="NCBI Taxonomy" id="29760"/>
    <lineage>
        <taxon>Eukaryota</taxon>
        <taxon>Viridiplantae</taxon>
        <taxon>Streptophyta</taxon>
        <taxon>Embryophyta</taxon>
        <taxon>Tracheophyta</taxon>
        <taxon>Spermatophyta</taxon>
        <taxon>Magnoliopsida</taxon>
        <taxon>eudicotyledons</taxon>
        <taxon>Gunneridae</taxon>
        <taxon>Pentapetalae</taxon>
        <taxon>rosids</taxon>
        <taxon>Vitales</taxon>
        <taxon>Vitaceae</taxon>
        <taxon>Viteae</taxon>
        <taxon>Vitis</taxon>
    </lineage>
</organism>
<dbReference type="PANTHER" id="PTHR33064:SF40">
    <property type="entry name" value="REVERSE TRANSCRIPTASE_RETROTRANSPOSON-DERIVED PROTEIN RNASE H-LIKE DOMAIN-CONTAINING PROTEIN"/>
    <property type="match status" value="1"/>
</dbReference>
<feature type="domain" description="Reverse transcriptase RNase H-like" evidence="7">
    <location>
        <begin position="11"/>
        <end position="103"/>
    </location>
</feature>
<dbReference type="EMBL" id="CP126663">
    <property type="protein sequence ID" value="WKA06474.1"/>
    <property type="molecule type" value="Genomic_DNA"/>
</dbReference>
<dbReference type="PANTHER" id="PTHR33064">
    <property type="entry name" value="POL PROTEIN"/>
    <property type="match status" value="1"/>
</dbReference>
<dbReference type="SUPFAM" id="SSF56672">
    <property type="entry name" value="DNA/RNA polymerases"/>
    <property type="match status" value="1"/>
</dbReference>
<evidence type="ECO:0000256" key="2">
    <source>
        <dbReference type="ARBA" id="ARBA00022695"/>
    </source>
</evidence>
<evidence type="ECO:0000256" key="3">
    <source>
        <dbReference type="ARBA" id="ARBA00022722"/>
    </source>
</evidence>
<keyword evidence="4" id="KW-0255">Endonuclease</keyword>
<name>A0ABY9DHE1_VITVI</name>
<keyword evidence="5" id="KW-0378">Hydrolase</keyword>
<dbReference type="InterPro" id="IPR043502">
    <property type="entry name" value="DNA/RNA_pol_sf"/>
</dbReference>
<evidence type="ECO:0000259" key="7">
    <source>
        <dbReference type="Pfam" id="PF17917"/>
    </source>
</evidence>
<evidence type="ECO:0000256" key="5">
    <source>
        <dbReference type="ARBA" id="ARBA00022801"/>
    </source>
</evidence>
<evidence type="ECO:0000256" key="1">
    <source>
        <dbReference type="ARBA" id="ARBA00022679"/>
    </source>
</evidence>
<dbReference type="Pfam" id="PF17917">
    <property type="entry name" value="RT_RNaseH"/>
    <property type="match status" value="1"/>
</dbReference>
<dbReference type="Gene3D" id="3.10.20.370">
    <property type="match status" value="1"/>
</dbReference>
<dbReference type="CDD" id="cd09274">
    <property type="entry name" value="RNase_HI_RT_Ty3"/>
    <property type="match status" value="1"/>
</dbReference>
<dbReference type="InterPro" id="IPR051320">
    <property type="entry name" value="Viral_Replic_Matur_Polypro"/>
</dbReference>
<protein>
    <recommendedName>
        <fullName evidence="7">Reverse transcriptase RNase H-like domain-containing protein</fullName>
    </recommendedName>
</protein>
<keyword evidence="6" id="KW-0695">RNA-directed DNA polymerase</keyword>
<keyword evidence="3" id="KW-0540">Nuclease</keyword>